<reference evidence="4" key="1">
    <citation type="submission" date="2021-02" db="EMBL/GenBank/DDBJ databases">
        <authorList>
            <person name="Dougan E. K."/>
            <person name="Rhodes N."/>
            <person name="Thang M."/>
            <person name="Chan C."/>
        </authorList>
    </citation>
    <scope>NUCLEOTIDE SEQUENCE</scope>
</reference>
<feature type="transmembrane region" description="Helical" evidence="2">
    <location>
        <begin position="938"/>
        <end position="956"/>
    </location>
</feature>
<dbReference type="SUPFAM" id="SSF117281">
    <property type="entry name" value="Kelch motif"/>
    <property type="match status" value="1"/>
</dbReference>
<name>A0A812ZID5_9DINO</name>
<dbReference type="OrthoDB" id="444255at2759"/>
<dbReference type="InterPro" id="IPR007074">
    <property type="entry name" value="LicD/FKTN/FKRP_NTP_transf"/>
</dbReference>
<keyword evidence="2" id="KW-1133">Transmembrane helix</keyword>
<dbReference type="InterPro" id="IPR015915">
    <property type="entry name" value="Kelch-typ_b-propeller"/>
</dbReference>
<dbReference type="InterPro" id="IPR052613">
    <property type="entry name" value="LicD_transferase"/>
</dbReference>
<sequence length="1313" mass="143862">MRIELLAQTAGIFSGEILGRWVLCQLEGSLLESPCRINLAVWLEQRERAGASFLQDVGLASDLVHSRLTLGGCHPLSLGARGLAAAPCLIVQISTETRCDAGRRVRLVVELHLLGLRCGGHLGARVISSVVGLSTRHLWQLLYGCMLMQWWLALLGWCSGAASLGDYFDNFPGFDSDLTRDDLYGYGAFGDFRRGRGYDDYFGAGPGSYGGGFNTGPADRKDPGKDDCSRIEADGVPLADLLLEAAENLPANVSDTPGQVLELVHFFASKEQRPFLLGHCPQAVALALLLEAEMEATTAGTEPTGVTLRAVRQLSDVLEESQATWRSPFKALPVWTGTWGQVLGAAQRRTGILLFPIGEQQFHVDFVPAADWSIWANRRCRGRRDLGNLQGTLLTTCLQKCLSHPSCRSATFWHWQPGGMGFDQRCFLSSSCTFELSTDEGAEGAFLFEKLSVLSQTEQERVQQTIRTKGAAWAPRAGHRLLATASEATRLWLLGGIGVDPFANTSAPSKDQEAKHDKEGKKRSGKGKGSQEAKHPVKRRNATAGLDVVEAYLSRHVELSGELPPLRSLPYSRLGDVWWSTDEGSSWTLMQQQAPWGPRAYFGAVAVQDGRCLLVFGGVVTPKDTNSSLESLGRQYVNDVWYADLSDLGSFSFHELALAPWEPRAAFQALAWHSGHALDSEANMESIVLLGGRTQHGLLKNDAWTLQLQDVKKLSAGAALNWQRRTASADWSPRSDFAAATTFQHGVWILGGCDEAGAVLADVWHSKDLRTWFQVQSRAPWGPRVGASAVTLSLGAVTGVLLFGGYAYPDDDFGPLPPSPPEEVATWFSSDGELWQSFGADFLAWTSGTTDAAIVAAPCNMSEQSKGQTCAYVAGGTNREGYYENTVRQLRLSDREVSLITPTSSSHSSATQVGGLPKSQPDQPGHADPPDGMPQVQILATCILGLALPLCCRFRMKAPLPADPAGRFLLKLLAGVFFSLVCLAVLVGFVLLRFSQELAQLRAEKCQLDAHTVSGLRDTLGLTKAAERWDEFEILLRLASRESQYYSYGFGGKSGDPYGYGYGYGRYDRGYDSFGGADEMLGRESGPKEDSPQSLKKELSMLPTIQSVSCRTPKCDRNATCASASQRSLQTPYGCCSDYMLLMLTDVTGWLHEQGIPYFITYGTLLGALREDDILPWTQDMDIVVDRQYWPQLQRGLEAAEFFGGRRYLFGVDQWEEKVSRVCADWEGFASSIIGGQEGDRFSRPADFHLDVYASDWWQITDLHLVDCVEPLGVKHLQIRGRNFSAPARPRACVEKLYGSEWRVPKKALAGVN</sequence>
<protein>
    <submittedName>
        <fullName evidence="4">ADO2 protein</fullName>
    </submittedName>
</protein>
<organism evidence="4 5">
    <name type="scientific">Symbiodinium necroappetens</name>
    <dbReference type="NCBI Taxonomy" id="1628268"/>
    <lineage>
        <taxon>Eukaryota</taxon>
        <taxon>Sar</taxon>
        <taxon>Alveolata</taxon>
        <taxon>Dinophyceae</taxon>
        <taxon>Suessiales</taxon>
        <taxon>Symbiodiniaceae</taxon>
        <taxon>Symbiodinium</taxon>
    </lineage>
</organism>
<keyword evidence="5" id="KW-1185">Reference proteome</keyword>
<evidence type="ECO:0000313" key="4">
    <source>
        <dbReference type="EMBL" id="CAE7827454.1"/>
    </source>
</evidence>
<dbReference type="Gene3D" id="2.120.10.80">
    <property type="entry name" value="Kelch-type beta propeller"/>
    <property type="match status" value="2"/>
</dbReference>
<keyword evidence="2" id="KW-0812">Transmembrane</keyword>
<evidence type="ECO:0000256" key="1">
    <source>
        <dbReference type="SAM" id="MobiDB-lite"/>
    </source>
</evidence>
<dbReference type="PANTHER" id="PTHR13627:SF31">
    <property type="entry name" value="RIBITOL 5-PHOSPHATE TRANSFERASE FKRP"/>
    <property type="match status" value="1"/>
</dbReference>
<dbReference type="Pfam" id="PF04991">
    <property type="entry name" value="LicD"/>
    <property type="match status" value="1"/>
</dbReference>
<gene>
    <name evidence="4" type="primary">ADO2</name>
    <name evidence="4" type="ORF">SNEC2469_LOCUS24704</name>
</gene>
<dbReference type="GO" id="GO:0009100">
    <property type="term" value="P:glycoprotein metabolic process"/>
    <property type="evidence" value="ECO:0007669"/>
    <property type="project" value="UniProtKB-ARBA"/>
</dbReference>
<feature type="region of interest" description="Disordered" evidence="1">
    <location>
        <begin position="901"/>
        <end position="931"/>
    </location>
</feature>
<keyword evidence="2" id="KW-0472">Membrane</keyword>
<feature type="compositionally biased region" description="Basic and acidic residues" evidence="1">
    <location>
        <begin position="510"/>
        <end position="522"/>
    </location>
</feature>
<evidence type="ECO:0000256" key="2">
    <source>
        <dbReference type="SAM" id="Phobius"/>
    </source>
</evidence>
<dbReference type="EMBL" id="CAJNJA010047918">
    <property type="protein sequence ID" value="CAE7827454.1"/>
    <property type="molecule type" value="Genomic_DNA"/>
</dbReference>
<feature type="domain" description="LicD/FKTN/FKRP nucleotidyltransferase" evidence="3">
    <location>
        <begin position="1152"/>
        <end position="1188"/>
    </location>
</feature>
<feature type="region of interest" description="Disordered" evidence="1">
    <location>
        <begin position="504"/>
        <end position="540"/>
    </location>
</feature>
<dbReference type="Proteomes" id="UP000601435">
    <property type="component" value="Unassembled WGS sequence"/>
</dbReference>
<proteinExistence type="predicted"/>
<feature type="transmembrane region" description="Helical" evidence="2">
    <location>
        <begin position="968"/>
        <end position="992"/>
    </location>
</feature>
<comment type="caution">
    <text evidence="4">The sequence shown here is derived from an EMBL/GenBank/DDBJ whole genome shotgun (WGS) entry which is preliminary data.</text>
</comment>
<evidence type="ECO:0000259" key="3">
    <source>
        <dbReference type="Pfam" id="PF04991"/>
    </source>
</evidence>
<accession>A0A812ZID5</accession>
<dbReference type="PANTHER" id="PTHR13627">
    <property type="entry name" value="FUKUTIN RELATED PROTEIN"/>
    <property type="match status" value="1"/>
</dbReference>
<evidence type="ECO:0000313" key="5">
    <source>
        <dbReference type="Proteomes" id="UP000601435"/>
    </source>
</evidence>